<evidence type="ECO:0000256" key="1">
    <source>
        <dbReference type="ARBA" id="ARBA00008069"/>
    </source>
</evidence>
<protein>
    <recommendedName>
        <fullName evidence="8">Glutamyl-tRNA(Gln) amidotransferase subunit A</fullName>
        <shortName evidence="8">Glu-ADT subunit A</shortName>
        <ecNumber evidence="8">6.3.5.7</ecNumber>
    </recommendedName>
</protein>
<sequence length="501" mass="52851">MTELIRKNASDLVAMLHAGEISSVELTRAHLDRTAAVDGAVHSYLHVGPEAAIAAAAEIDRRRAAGESLHPMAGLPIAVKDNLTTTDAPTTSGSKILEGWVPQYDATVVTKLREAGLPILGKTNLDEFAMGSSTEFSAYGPSRNPWDLDRIPGGSGGGSSSVVASFQAPLAIGSDTGGSIRFPASVTGTVGTKPTYGAVSRYGLIALASSLDQIGPVSRNVLDAAMLQDLIAGHDPHDSTSLPESLGSMTEAAKKLDVKGMRIGVIKQLTGAGFQPGVTEAFNHSLELLQQAGAEIVEVSCPSFEYAIAAYYLILPAEASSNLAKFDSVRFGLRVTPEGNPTIERVMAATREAGFGPEVKRRIILGTYALSSGYYDAYYGSAQKVRTLIQRDFDAAFAQADVLVSPTAPTTAFKLGEKLEDPLAMYLNDIATIPANLAGIPGMSIPNGIASDTQLPTGIQLLAPARADARLYHVGAALEKMHEEVWGKRMIDFAPELEVNN</sequence>
<dbReference type="InterPro" id="IPR000120">
    <property type="entry name" value="Amidase"/>
</dbReference>
<dbReference type="GO" id="GO:0030956">
    <property type="term" value="C:glutamyl-tRNA(Gln) amidotransferase complex"/>
    <property type="evidence" value="ECO:0007669"/>
    <property type="project" value="InterPro"/>
</dbReference>
<dbReference type="SUPFAM" id="SSF75304">
    <property type="entry name" value="Amidase signature (AS) enzymes"/>
    <property type="match status" value="1"/>
</dbReference>
<evidence type="ECO:0000256" key="3">
    <source>
        <dbReference type="ARBA" id="ARBA00022741"/>
    </source>
</evidence>
<keyword evidence="3 8" id="KW-0547">Nucleotide-binding</keyword>
<evidence type="ECO:0000313" key="11">
    <source>
        <dbReference type="Proteomes" id="UP000243784"/>
    </source>
</evidence>
<dbReference type="GO" id="GO:0006412">
    <property type="term" value="P:translation"/>
    <property type="evidence" value="ECO:0007669"/>
    <property type="project" value="UniProtKB-UniRule"/>
</dbReference>
<dbReference type="GO" id="GO:0005524">
    <property type="term" value="F:ATP binding"/>
    <property type="evidence" value="ECO:0007669"/>
    <property type="project" value="UniProtKB-KW"/>
</dbReference>
<keyword evidence="11" id="KW-1185">Reference proteome</keyword>
<feature type="active site" description="Charge relay system" evidence="8">
    <location>
        <position position="155"/>
    </location>
</feature>
<evidence type="ECO:0000313" key="10">
    <source>
        <dbReference type="EMBL" id="AOY55881.1"/>
    </source>
</evidence>
<gene>
    <name evidence="8" type="primary">gatA</name>
    <name evidence="10" type="ORF">A4Z71_02515</name>
</gene>
<accession>A0A1D9DYK4</accession>
<proteinExistence type="inferred from homology"/>
<keyword evidence="10" id="KW-0808">Transferase</keyword>
<dbReference type="PANTHER" id="PTHR11895">
    <property type="entry name" value="TRANSAMIDASE"/>
    <property type="match status" value="1"/>
</dbReference>
<dbReference type="Gene3D" id="3.90.1300.10">
    <property type="entry name" value="Amidase signature (AS) domain"/>
    <property type="match status" value="1"/>
</dbReference>
<feature type="active site" description="Acyl-ester intermediate" evidence="8">
    <location>
        <position position="179"/>
    </location>
</feature>
<dbReference type="EC" id="6.3.5.7" evidence="8"/>
<keyword evidence="2 8" id="KW-0436">Ligase</keyword>
<dbReference type="STRING" id="535712.A4Z71_02515"/>
<dbReference type="GO" id="GO:0016740">
    <property type="term" value="F:transferase activity"/>
    <property type="evidence" value="ECO:0007669"/>
    <property type="project" value="UniProtKB-KW"/>
</dbReference>
<evidence type="ECO:0000256" key="8">
    <source>
        <dbReference type="HAMAP-Rule" id="MF_00120"/>
    </source>
</evidence>
<dbReference type="AlphaFoldDB" id="A0A1D9DYK4"/>
<evidence type="ECO:0000256" key="7">
    <source>
        <dbReference type="ARBA" id="ARBA00047407"/>
    </source>
</evidence>
<feature type="domain" description="Amidase" evidence="9">
    <location>
        <begin position="25"/>
        <end position="471"/>
    </location>
</feature>
<dbReference type="Proteomes" id="UP000243784">
    <property type="component" value="Chromosome"/>
</dbReference>
<dbReference type="Pfam" id="PF01425">
    <property type="entry name" value="Amidase"/>
    <property type="match status" value="1"/>
</dbReference>
<comment type="subunit">
    <text evidence="8">Heterotrimer of A, B and C subunits.</text>
</comment>
<dbReference type="PROSITE" id="PS00571">
    <property type="entry name" value="AMIDASES"/>
    <property type="match status" value="1"/>
</dbReference>
<name>A0A1D9DYK4_9MICO</name>
<dbReference type="NCBIfam" id="TIGR00132">
    <property type="entry name" value="gatA"/>
    <property type="match status" value="1"/>
</dbReference>
<comment type="function">
    <text evidence="6 8">Allows the formation of correctly charged Gln-tRNA(Gln) through the transamidation of misacylated Glu-tRNA(Gln) in organisms which lack glutaminyl-tRNA synthetase. The reaction takes place in the presence of glutamine and ATP through an activated gamma-phospho-Glu-tRNA(Gln).</text>
</comment>
<dbReference type="HAMAP" id="MF_00120">
    <property type="entry name" value="GatA"/>
    <property type="match status" value="1"/>
</dbReference>
<evidence type="ECO:0000256" key="2">
    <source>
        <dbReference type="ARBA" id="ARBA00022598"/>
    </source>
</evidence>
<evidence type="ECO:0000256" key="5">
    <source>
        <dbReference type="ARBA" id="ARBA00022917"/>
    </source>
</evidence>
<dbReference type="EMBL" id="CP015208">
    <property type="protein sequence ID" value="AOY55881.1"/>
    <property type="molecule type" value="Genomic_DNA"/>
</dbReference>
<comment type="catalytic activity">
    <reaction evidence="7 8">
        <text>L-glutamyl-tRNA(Gln) + L-glutamine + ATP + H2O = L-glutaminyl-tRNA(Gln) + L-glutamate + ADP + phosphate + H(+)</text>
        <dbReference type="Rhea" id="RHEA:17521"/>
        <dbReference type="Rhea" id="RHEA-COMP:9681"/>
        <dbReference type="Rhea" id="RHEA-COMP:9684"/>
        <dbReference type="ChEBI" id="CHEBI:15377"/>
        <dbReference type="ChEBI" id="CHEBI:15378"/>
        <dbReference type="ChEBI" id="CHEBI:29985"/>
        <dbReference type="ChEBI" id="CHEBI:30616"/>
        <dbReference type="ChEBI" id="CHEBI:43474"/>
        <dbReference type="ChEBI" id="CHEBI:58359"/>
        <dbReference type="ChEBI" id="CHEBI:78520"/>
        <dbReference type="ChEBI" id="CHEBI:78521"/>
        <dbReference type="ChEBI" id="CHEBI:456216"/>
        <dbReference type="EC" id="6.3.5.7"/>
    </reaction>
</comment>
<feature type="active site" description="Charge relay system" evidence="8">
    <location>
        <position position="80"/>
    </location>
</feature>
<keyword evidence="5 8" id="KW-0648">Protein biosynthesis</keyword>
<evidence type="ECO:0000256" key="6">
    <source>
        <dbReference type="ARBA" id="ARBA00025295"/>
    </source>
</evidence>
<dbReference type="KEGG" id="rpla:A4Z71_02515"/>
<organism evidence="10 11">
    <name type="scientific">Candidatus Rhodoluna planktonica</name>
    <dbReference type="NCBI Taxonomy" id="535712"/>
    <lineage>
        <taxon>Bacteria</taxon>
        <taxon>Bacillati</taxon>
        <taxon>Actinomycetota</taxon>
        <taxon>Actinomycetes</taxon>
        <taxon>Micrococcales</taxon>
        <taxon>Microbacteriaceae</taxon>
        <taxon>Luna cluster</taxon>
        <taxon>Luna-1 subcluster</taxon>
        <taxon>Rhodoluna</taxon>
    </lineage>
</organism>
<dbReference type="InterPro" id="IPR004412">
    <property type="entry name" value="GatA"/>
</dbReference>
<evidence type="ECO:0000259" key="9">
    <source>
        <dbReference type="Pfam" id="PF01425"/>
    </source>
</evidence>
<evidence type="ECO:0000256" key="4">
    <source>
        <dbReference type="ARBA" id="ARBA00022840"/>
    </source>
</evidence>
<dbReference type="RefSeq" id="WP_070954392.1">
    <property type="nucleotide sequence ID" value="NZ_CP015208.1"/>
</dbReference>
<comment type="similarity">
    <text evidence="1 8">Belongs to the amidase family. GatA subfamily.</text>
</comment>
<dbReference type="PANTHER" id="PTHR11895:SF151">
    <property type="entry name" value="GLUTAMYL-TRNA(GLN) AMIDOTRANSFERASE SUBUNIT A"/>
    <property type="match status" value="1"/>
</dbReference>
<keyword evidence="4 8" id="KW-0067">ATP-binding</keyword>
<reference evidence="10 11" key="1">
    <citation type="journal article" date="2016" name="Biochim. Biophys. Acta">
        <title>Photochemical characterization of actinorhodopsin and its functional existence in the natural host.</title>
        <authorList>
            <person name="Nakamura S."/>
            <person name="Kikukawa T."/>
            <person name="Tamogami J."/>
            <person name="Kamiya M."/>
            <person name="Aizawa T."/>
            <person name="Hahn M.W."/>
            <person name="Ihara K."/>
            <person name="Kamo N."/>
            <person name="Demura M."/>
        </authorList>
    </citation>
    <scope>NUCLEOTIDE SEQUENCE [LARGE SCALE GENOMIC DNA]</scope>
    <source>
        <strain evidence="10 11">MWH-Dar1</strain>
    </source>
</reference>
<dbReference type="InterPro" id="IPR023631">
    <property type="entry name" value="Amidase_dom"/>
</dbReference>
<dbReference type="InterPro" id="IPR020556">
    <property type="entry name" value="Amidase_CS"/>
</dbReference>
<dbReference type="GO" id="GO:0050567">
    <property type="term" value="F:glutaminyl-tRNA synthase (glutamine-hydrolyzing) activity"/>
    <property type="evidence" value="ECO:0007669"/>
    <property type="project" value="UniProtKB-UniRule"/>
</dbReference>
<dbReference type="InterPro" id="IPR036928">
    <property type="entry name" value="AS_sf"/>
</dbReference>
<dbReference type="OrthoDB" id="9811471at2"/>